<protein>
    <recommendedName>
        <fullName evidence="1">VWFA domain-containing protein</fullName>
    </recommendedName>
</protein>
<dbReference type="PROSITE" id="PS50234">
    <property type="entry name" value="VWFA"/>
    <property type="match status" value="1"/>
</dbReference>
<accession>A0A0F9V342</accession>
<sequence>MPVLRVPSVVLLTLVVLAFLFILPADAQGPQNISVVLIIDSSGSMARTDPSNLRFTAARQLVDLLEDGDEISVVLFADDSTVLVSLTKVTDAASKEAIKAGLTSVAPRGNTNMLAGLEAGLAELSEAISAASMDQQLDKVHQLGEQYQQSEAELKHLWEQWAEITEKLEG</sequence>
<dbReference type="EMBL" id="LAZR01000462">
    <property type="protein sequence ID" value="KKN67926.1"/>
    <property type="molecule type" value="Genomic_DNA"/>
</dbReference>
<proteinExistence type="predicted"/>
<dbReference type="Pfam" id="PF13519">
    <property type="entry name" value="VWA_2"/>
    <property type="match status" value="1"/>
</dbReference>
<dbReference type="SUPFAM" id="SSF53300">
    <property type="entry name" value="vWA-like"/>
    <property type="match status" value="1"/>
</dbReference>
<dbReference type="PANTHER" id="PTHR10579">
    <property type="entry name" value="CALCIUM-ACTIVATED CHLORIDE CHANNEL REGULATOR"/>
    <property type="match status" value="1"/>
</dbReference>
<dbReference type="PANTHER" id="PTHR10579:SF43">
    <property type="entry name" value="ZINC FINGER (C3HC4-TYPE RING FINGER) FAMILY PROTEIN"/>
    <property type="match status" value="1"/>
</dbReference>
<reference evidence="2" key="1">
    <citation type="journal article" date="2015" name="Nature">
        <title>Complex archaea that bridge the gap between prokaryotes and eukaryotes.</title>
        <authorList>
            <person name="Spang A."/>
            <person name="Saw J.H."/>
            <person name="Jorgensen S.L."/>
            <person name="Zaremba-Niedzwiedzka K."/>
            <person name="Martijn J."/>
            <person name="Lind A.E."/>
            <person name="van Eijk R."/>
            <person name="Schleper C."/>
            <person name="Guy L."/>
            <person name="Ettema T.J."/>
        </authorList>
    </citation>
    <scope>NUCLEOTIDE SEQUENCE</scope>
</reference>
<dbReference type="InterPro" id="IPR002035">
    <property type="entry name" value="VWF_A"/>
</dbReference>
<dbReference type="InterPro" id="IPR051266">
    <property type="entry name" value="CLCR"/>
</dbReference>
<dbReference type="Gene3D" id="3.40.50.410">
    <property type="entry name" value="von Willebrand factor, type A domain"/>
    <property type="match status" value="1"/>
</dbReference>
<dbReference type="AlphaFoldDB" id="A0A0F9V342"/>
<comment type="caution">
    <text evidence="2">The sequence shown here is derived from an EMBL/GenBank/DDBJ whole genome shotgun (WGS) entry which is preliminary data.</text>
</comment>
<evidence type="ECO:0000259" key="1">
    <source>
        <dbReference type="PROSITE" id="PS50234"/>
    </source>
</evidence>
<evidence type="ECO:0000313" key="2">
    <source>
        <dbReference type="EMBL" id="KKN67926.1"/>
    </source>
</evidence>
<gene>
    <name evidence="2" type="ORF">LCGC14_0456260</name>
</gene>
<dbReference type="InterPro" id="IPR036465">
    <property type="entry name" value="vWFA_dom_sf"/>
</dbReference>
<organism evidence="2">
    <name type="scientific">marine sediment metagenome</name>
    <dbReference type="NCBI Taxonomy" id="412755"/>
    <lineage>
        <taxon>unclassified sequences</taxon>
        <taxon>metagenomes</taxon>
        <taxon>ecological metagenomes</taxon>
    </lineage>
</organism>
<name>A0A0F9V342_9ZZZZ</name>
<feature type="domain" description="VWFA" evidence="1">
    <location>
        <begin position="34"/>
        <end position="140"/>
    </location>
</feature>